<evidence type="ECO:0000313" key="5">
    <source>
        <dbReference type="EMBL" id="OAD73187.1"/>
    </source>
</evidence>
<dbReference type="SUPFAM" id="SSF82708">
    <property type="entry name" value="R3H domain"/>
    <property type="match status" value="1"/>
</dbReference>
<dbReference type="InterPro" id="IPR024771">
    <property type="entry name" value="SUZ"/>
</dbReference>
<feature type="domain" description="SUZ" evidence="4">
    <location>
        <begin position="133"/>
        <end position="209"/>
    </location>
</feature>
<feature type="region of interest" description="Disordered" evidence="2">
    <location>
        <begin position="21"/>
        <end position="45"/>
    </location>
</feature>
<dbReference type="PANTHER" id="PTHR15672">
    <property type="entry name" value="CAMP-REGULATED PHOSPHOPROTEIN 21 RELATED R3H DOMAIN CONTAINING PROTEIN"/>
    <property type="match status" value="1"/>
</dbReference>
<dbReference type="VEuPathDB" id="FungiDB:PHYBLDRAFT_181452"/>
<gene>
    <name evidence="5" type="ORF">PHYBLDRAFT_181452</name>
</gene>
<dbReference type="EMBL" id="KV440981">
    <property type="protein sequence ID" value="OAD73187.1"/>
    <property type="molecule type" value="Genomic_DNA"/>
</dbReference>
<evidence type="ECO:0000256" key="2">
    <source>
        <dbReference type="SAM" id="MobiDB-lite"/>
    </source>
</evidence>
<feature type="domain" description="R3H" evidence="3">
    <location>
        <begin position="69"/>
        <end position="132"/>
    </location>
</feature>
<proteinExistence type="predicted"/>
<dbReference type="Proteomes" id="UP000077315">
    <property type="component" value="Unassembled WGS sequence"/>
</dbReference>
<dbReference type="Pfam" id="PF01424">
    <property type="entry name" value="R3H"/>
    <property type="match status" value="1"/>
</dbReference>
<dbReference type="InterPro" id="IPR036867">
    <property type="entry name" value="R3H_dom_sf"/>
</dbReference>
<dbReference type="AlphaFoldDB" id="A0A162PIJ6"/>
<protein>
    <recommendedName>
        <fullName evidence="7">SUZ domain-containing protein</fullName>
    </recommendedName>
</protein>
<dbReference type="Gene3D" id="3.30.1370.50">
    <property type="entry name" value="R3H-like domain"/>
    <property type="match status" value="1"/>
</dbReference>
<dbReference type="GO" id="GO:0003676">
    <property type="term" value="F:nucleic acid binding"/>
    <property type="evidence" value="ECO:0007669"/>
    <property type="project" value="UniProtKB-UniRule"/>
</dbReference>
<dbReference type="InterPro" id="IPR051937">
    <property type="entry name" value="R3H_domain_containing"/>
</dbReference>
<accession>A0A162PIJ6</accession>
<dbReference type="InParanoid" id="A0A162PIJ6"/>
<organism evidence="5 6">
    <name type="scientific">Phycomyces blakesleeanus (strain ATCC 8743b / DSM 1359 / FGSC 10004 / NBRC 33097 / NRRL 1555)</name>
    <dbReference type="NCBI Taxonomy" id="763407"/>
    <lineage>
        <taxon>Eukaryota</taxon>
        <taxon>Fungi</taxon>
        <taxon>Fungi incertae sedis</taxon>
        <taxon>Mucoromycota</taxon>
        <taxon>Mucoromycotina</taxon>
        <taxon>Mucoromycetes</taxon>
        <taxon>Mucorales</taxon>
        <taxon>Phycomycetaceae</taxon>
        <taxon>Phycomyces</taxon>
    </lineage>
</organism>
<evidence type="ECO:0000259" key="4">
    <source>
        <dbReference type="PROSITE" id="PS51673"/>
    </source>
</evidence>
<evidence type="ECO:0008006" key="7">
    <source>
        <dbReference type="Google" id="ProtNLM"/>
    </source>
</evidence>
<sequence>MSENQDAHVIATASSPSADAVRNLPVASTPSDCRDPSIPSLLTPPSMQHVENQELDDFILELLKKPQERIFLLKLENDLEAFINNYQMYRLDLPQMNSYQRLMVHKVAPYFKLSHFYDPIRKSVYLCKNQFTELPAARFQDLVKLEEEESSEEMPKFKIMRRAPLSQNQRQNSDGSKGPNSGKDRKNMTYEERRVAYEEARARIFQGSEQPKEDGSRENPL</sequence>
<evidence type="ECO:0000313" key="6">
    <source>
        <dbReference type="Proteomes" id="UP000077315"/>
    </source>
</evidence>
<reference evidence="6" key="1">
    <citation type="submission" date="2015-06" db="EMBL/GenBank/DDBJ databases">
        <title>Expansion of signal transduction pathways in fungi by whole-genome duplication.</title>
        <authorList>
            <consortium name="DOE Joint Genome Institute"/>
            <person name="Corrochano L.M."/>
            <person name="Kuo A."/>
            <person name="Marcet-Houben M."/>
            <person name="Polaino S."/>
            <person name="Salamov A."/>
            <person name="Villalobos J.M."/>
            <person name="Alvarez M.I."/>
            <person name="Avalos J."/>
            <person name="Benito E.P."/>
            <person name="Benoit I."/>
            <person name="Burger G."/>
            <person name="Camino L.P."/>
            <person name="Canovas D."/>
            <person name="Cerda-Olmedo E."/>
            <person name="Cheng J.-F."/>
            <person name="Dominguez A."/>
            <person name="Elias M."/>
            <person name="Eslava A.P."/>
            <person name="Glaser F."/>
            <person name="Grimwood J."/>
            <person name="Gutierrez G."/>
            <person name="Heitman J."/>
            <person name="Henrissat B."/>
            <person name="Iturriaga E.A."/>
            <person name="Lang B.F."/>
            <person name="Lavin J.L."/>
            <person name="Lee S."/>
            <person name="Li W."/>
            <person name="Lindquist E."/>
            <person name="Lopez-Garcia S."/>
            <person name="Luque E.M."/>
            <person name="Marcos A.T."/>
            <person name="Martin J."/>
            <person name="McCluskey K."/>
            <person name="Medina H.R."/>
            <person name="Miralles-Duran A."/>
            <person name="Miyazaki A."/>
            <person name="Munoz-Torres E."/>
            <person name="Oguiza J.A."/>
            <person name="Ohm R."/>
            <person name="Olmedo M."/>
            <person name="Orejas M."/>
            <person name="Ortiz-Castellanos L."/>
            <person name="Pisabarro A.G."/>
            <person name="Rodriguez-Romero J."/>
            <person name="Ruiz-Herrera J."/>
            <person name="Ruiz-Vazquez R."/>
            <person name="Sanz C."/>
            <person name="Schackwitz W."/>
            <person name="Schmutz J."/>
            <person name="Shahriari M."/>
            <person name="Shelest E."/>
            <person name="Silva-Franco F."/>
            <person name="Soanes D."/>
            <person name="Syed K."/>
            <person name="Tagua V.G."/>
            <person name="Talbot N.J."/>
            <person name="Thon M."/>
            <person name="De vries R.P."/>
            <person name="Wiebenga A."/>
            <person name="Yadav J.S."/>
            <person name="Braun E.L."/>
            <person name="Baker S."/>
            <person name="Garre V."/>
            <person name="Horwitz B."/>
            <person name="Torres-Martinez S."/>
            <person name="Idnurm A."/>
            <person name="Herrera-Estrella A."/>
            <person name="Gabaldon T."/>
            <person name="Grigoriev I.V."/>
        </authorList>
    </citation>
    <scope>NUCLEOTIDE SEQUENCE [LARGE SCALE GENOMIC DNA]</scope>
    <source>
        <strain evidence="6">NRRL 1555(-)</strain>
    </source>
</reference>
<dbReference type="OrthoDB" id="278430at2759"/>
<dbReference type="Pfam" id="PF12752">
    <property type="entry name" value="SUZ"/>
    <property type="match status" value="1"/>
</dbReference>
<feature type="compositionally biased region" description="Basic and acidic residues" evidence="2">
    <location>
        <begin position="182"/>
        <end position="202"/>
    </location>
</feature>
<dbReference type="PROSITE" id="PS51061">
    <property type="entry name" value="R3H"/>
    <property type="match status" value="1"/>
</dbReference>
<feature type="compositionally biased region" description="Basic and acidic residues" evidence="2">
    <location>
        <begin position="210"/>
        <end position="221"/>
    </location>
</feature>
<dbReference type="GeneID" id="28999378"/>
<keyword evidence="1" id="KW-0597">Phosphoprotein</keyword>
<dbReference type="STRING" id="763407.A0A162PIJ6"/>
<evidence type="ECO:0000259" key="3">
    <source>
        <dbReference type="PROSITE" id="PS51061"/>
    </source>
</evidence>
<name>A0A162PIJ6_PHYB8</name>
<evidence type="ECO:0000256" key="1">
    <source>
        <dbReference type="ARBA" id="ARBA00022553"/>
    </source>
</evidence>
<dbReference type="RefSeq" id="XP_018291227.1">
    <property type="nucleotide sequence ID" value="XM_018438472.1"/>
</dbReference>
<feature type="region of interest" description="Disordered" evidence="2">
    <location>
        <begin position="153"/>
        <end position="221"/>
    </location>
</feature>
<dbReference type="PROSITE" id="PS51673">
    <property type="entry name" value="SUZ"/>
    <property type="match status" value="1"/>
</dbReference>
<dbReference type="SMART" id="SM00393">
    <property type="entry name" value="R3H"/>
    <property type="match status" value="1"/>
</dbReference>
<keyword evidence="6" id="KW-1185">Reference proteome</keyword>
<dbReference type="InterPro" id="IPR001374">
    <property type="entry name" value="R3H_dom"/>
</dbReference>
<dbReference type="CDD" id="cd02642">
    <property type="entry name" value="R3H_encore_like"/>
    <property type="match status" value="1"/>
</dbReference>
<feature type="compositionally biased region" description="Polar residues" evidence="2">
    <location>
        <begin position="165"/>
        <end position="179"/>
    </location>
</feature>
<dbReference type="PANTHER" id="PTHR15672:SF8">
    <property type="entry name" value="PROTEIN ENCORE"/>
    <property type="match status" value="1"/>
</dbReference>